<evidence type="ECO:0000313" key="5">
    <source>
        <dbReference type="EMBL" id="OSM02077.1"/>
    </source>
</evidence>
<dbReference type="EMBL" id="LVJN01000020">
    <property type="protein sequence ID" value="OSM02077.1"/>
    <property type="molecule type" value="Genomic_DNA"/>
</dbReference>
<proteinExistence type="predicted"/>
<reference evidence="5 6" key="1">
    <citation type="journal article" date="2016" name="BMC Genomics">
        <title>Combined genomic and structural analyses of a cultured magnetotactic bacterium reveals its niche adaptation to a dynamic environment.</title>
        <authorList>
            <person name="Araujo A.C."/>
            <person name="Morillo V."/>
            <person name="Cypriano J."/>
            <person name="Teixeira L.C."/>
            <person name="Leao P."/>
            <person name="Lyra S."/>
            <person name="Almeida L.G."/>
            <person name="Bazylinski D.A."/>
            <person name="Vasconcellos A.T."/>
            <person name="Abreu F."/>
            <person name="Lins U."/>
        </authorList>
    </citation>
    <scope>NUCLEOTIDE SEQUENCE [LARGE SCALE GENOMIC DNA]</scope>
    <source>
        <strain evidence="5 6">IT-1</strain>
    </source>
</reference>
<comment type="caution">
    <text evidence="5">The sequence shown here is derived from an EMBL/GenBank/DDBJ whole genome shotgun (WGS) entry which is preliminary data.</text>
</comment>
<gene>
    <name evidence="5" type="ORF">MAIT1_02162</name>
</gene>
<keyword evidence="3" id="KW-1133">Transmembrane helix</keyword>
<dbReference type="InterPro" id="IPR036034">
    <property type="entry name" value="PDZ_sf"/>
</dbReference>
<evidence type="ECO:0000259" key="4">
    <source>
        <dbReference type="PROSITE" id="PS50106"/>
    </source>
</evidence>
<feature type="compositionally biased region" description="Low complexity" evidence="2">
    <location>
        <begin position="361"/>
        <end position="370"/>
    </location>
</feature>
<dbReference type="Gene3D" id="2.30.42.10">
    <property type="match status" value="2"/>
</dbReference>
<sequence>MEVLKQTSPTFSPGAPRARPSKREPSSRTRTARPCALLWPSKDLSCSECGAASPFGAARWRALRRAAQYGKNTPYCWKNIAPISPFYPSAIKGRAAYTALDAWRQWRVGAALTMVARPYKKMLKMDRGSTENPARALRRLGRESMKRRLSLIALCALMGLSATSALAGGWLGVTVTPPRGVAVAEIIKESPADRAGLQRGDVILTVDGHQVQNAGHFAHLINSGRPGDAAKLEVQRDGKKLTLEAPLDDSRDHAVMNGGGNGGWGEMINRATQMLPRPSMNSAPMNGSLYAAPQTGGYGAPEADPHYAPPPSAYGYPEVTPQQQRSDFSGSVRPGGRQHFFGMNPNAAPQSGLAPAPTAPPAAATPTQPAERPEAALAPNPADAPWLGLAMAPDPNGVRIAAVAPHSPAQRAGLQKGDLLTRFNGETVADPDQVAKTVMAMRPGELVTLSLTRQGDAQTIQMALGARPAR</sequence>
<keyword evidence="6" id="KW-1185">Reference proteome</keyword>
<feature type="region of interest" description="Disordered" evidence="2">
    <location>
        <begin position="293"/>
        <end position="381"/>
    </location>
</feature>
<keyword evidence="3" id="KW-0472">Membrane</keyword>
<keyword evidence="3" id="KW-0812">Transmembrane</keyword>
<dbReference type="GO" id="GO:0016020">
    <property type="term" value="C:membrane"/>
    <property type="evidence" value="ECO:0007669"/>
    <property type="project" value="InterPro"/>
</dbReference>
<evidence type="ECO:0000256" key="1">
    <source>
        <dbReference type="ARBA" id="ARBA00001947"/>
    </source>
</evidence>
<dbReference type="STRING" id="1434232.MAIT1_02162"/>
<feature type="domain" description="PDZ" evidence="4">
    <location>
        <begin position="374"/>
        <end position="455"/>
    </location>
</feature>
<dbReference type="GO" id="GO:0004222">
    <property type="term" value="F:metalloendopeptidase activity"/>
    <property type="evidence" value="ECO:0007669"/>
    <property type="project" value="InterPro"/>
</dbReference>
<protein>
    <submittedName>
        <fullName evidence="5">Putative PDZ/DHR/GLGF domain-containing protein</fullName>
    </submittedName>
</protein>
<dbReference type="InterPro" id="IPR004387">
    <property type="entry name" value="Pept_M50_Zn"/>
</dbReference>
<feature type="compositionally biased region" description="Polar residues" evidence="2">
    <location>
        <begin position="320"/>
        <end position="329"/>
    </location>
</feature>
<accession>A0A1Y2K334</accession>
<dbReference type="AlphaFoldDB" id="A0A1Y2K334"/>
<dbReference type="Pfam" id="PF13180">
    <property type="entry name" value="PDZ_2"/>
    <property type="match status" value="2"/>
</dbReference>
<comment type="cofactor">
    <cofactor evidence="1">
        <name>Zn(2+)</name>
        <dbReference type="ChEBI" id="CHEBI:29105"/>
    </cofactor>
</comment>
<dbReference type="PANTHER" id="PTHR42837">
    <property type="entry name" value="REGULATOR OF SIGMA-E PROTEASE RSEP"/>
    <property type="match status" value="1"/>
</dbReference>
<dbReference type="Proteomes" id="UP000194003">
    <property type="component" value="Unassembled WGS sequence"/>
</dbReference>
<feature type="compositionally biased region" description="Polar residues" evidence="2">
    <location>
        <begin position="1"/>
        <end position="11"/>
    </location>
</feature>
<evidence type="ECO:0000313" key="6">
    <source>
        <dbReference type="Proteomes" id="UP000194003"/>
    </source>
</evidence>
<dbReference type="GO" id="GO:0006508">
    <property type="term" value="P:proteolysis"/>
    <property type="evidence" value="ECO:0007669"/>
    <property type="project" value="InterPro"/>
</dbReference>
<dbReference type="PANTHER" id="PTHR42837:SF2">
    <property type="entry name" value="MEMBRANE METALLOPROTEASE ARASP2, CHLOROPLASTIC-RELATED"/>
    <property type="match status" value="1"/>
</dbReference>
<dbReference type="SMART" id="SM00228">
    <property type="entry name" value="PDZ"/>
    <property type="match status" value="2"/>
</dbReference>
<dbReference type="InterPro" id="IPR001478">
    <property type="entry name" value="PDZ"/>
</dbReference>
<organism evidence="5 6">
    <name type="scientific">Magnetofaba australis IT-1</name>
    <dbReference type="NCBI Taxonomy" id="1434232"/>
    <lineage>
        <taxon>Bacteria</taxon>
        <taxon>Pseudomonadati</taxon>
        <taxon>Pseudomonadota</taxon>
        <taxon>Magnetococcia</taxon>
        <taxon>Magnetococcales</taxon>
        <taxon>Magnetococcaceae</taxon>
        <taxon>Magnetofaba</taxon>
    </lineage>
</organism>
<evidence type="ECO:0000256" key="2">
    <source>
        <dbReference type="SAM" id="MobiDB-lite"/>
    </source>
</evidence>
<dbReference type="PROSITE" id="PS50106">
    <property type="entry name" value="PDZ"/>
    <property type="match status" value="2"/>
</dbReference>
<name>A0A1Y2K334_9PROT</name>
<feature type="region of interest" description="Disordered" evidence="2">
    <location>
        <begin position="1"/>
        <end position="32"/>
    </location>
</feature>
<feature type="domain" description="PDZ" evidence="4">
    <location>
        <begin position="157"/>
        <end position="216"/>
    </location>
</feature>
<dbReference type="SUPFAM" id="SSF50156">
    <property type="entry name" value="PDZ domain-like"/>
    <property type="match status" value="2"/>
</dbReference>
<dbReference type="CDD" id="cd06779">
    <property type="entry name" value="cpPDZ_Deg_HtrA-like"/>
    <property type="match status" value="1"/>
</dbReference>
<feature type="transmembrane region" description="Helical" evidence="3">
    <location>
        <begin position="149"/>
        <end position="171"/>
    </location>
</feature>
<evidence type="ECO:0000256" key="3">
    <source>
        <dbReference type="SAM" id="Phobius"/>
    </source>
</evidence>